<evidence type="ECO:0000256" key="1">
    <source>
        <dbReference type="SAM" id="MobiDB-lite"/>
    </source>
</evidence>
<keyword evidence="2" id="KW-1185">Reference proteome</keyword>
<accession>A0ABM3VDD6</accession>
<dbReference type="PANTHER" id="PTHR47331">
    <property type="entry name" value="PHD-TYPE DOMAIN-CONTAINING PROTEIN"/>
    <property type="match status" value="1"/>
</dbReference>
<name>A0ABM3VDD6_MUSDO</name>
<dbReference type="GeneID" id="131804722"/>
<gene>
    <name evidence="3" type="primary">LOC131804722</name>
</gene>
<evidence type="ECO:0000313" key="2">
    <source>
        <dbReference type="Proteomes" id="UP001652621"/>
    </source>
</evidence>
<reference evidence="3" key="1">
    <citation type="submission" date="2025-08" db="UniProtKB">
        <authorList>
            <consortium name="RefSeq"/>
        </authorList>
    </citation>
    <scope>IDENTIFICATION</scope>
    <source>
        <strain evidence="3">Aabys</strain>
        <tissue evidence="3">Whole body</tissue>
    </source>
</reference>
<feature type="region of interest" description="Disordered" evidence="1">
    <location>
        <begin position="114"/>
        <end position="137"/>
    </location>
</feature>
<organism evidence="2 3">
    <name type="scientific">Musca domestica</name>
    <name type="common">House fly</name>
    <dbReference type="NCBI Taxonomy" id="7370"/>
    <lineage>
        <taxon>Eukaryota</taxon>
        <taxon>Metazoa</taxon>
        <taxon>Ecdysozoa</taxon>
        <taxon>Arthropoda</taxon>
        <taxon>Hexapoda</taxon>
        <taxon>Insecta</taxon>
        <taxon>Pterygota</taxon>
        <taxon>Neoptera</taxon>
        <taxon>Endopterygota</taxon>
        <taxon>Diptera</taxon>
        <taxon>Brachycera</taxon>
        <taxon>Muscomorpha</taxon>
        <taxon>Muscoidea</taxon>
        <taxon>Muscidae</taxon>
        <taxon>Musca</taxon>
    </lineage>
</organism>
<dbReference type="Proteomes" id="UP001652621">
    <property type="component" value="Unplaced"/>
</dbReference>
<proteinExistence type="predicted"/>
<sequence length="409" mass="45139">MENMSKIAATLPNIEDELLMSDEERDLQNQMAPEARSETKPINSDQMEATPIREIAQSPPLENSALLASRAEVTPIREIAPTLRASSTVVENTEAAPIREIALKPSVEVINSASAVQNRSTPSTAPAWKNSGSSSSNQRCAFCNQGHKIRDCRKFHRLSHAAKVRVIVSKRLCSNCLTGNHFYRNCPSPRRCQICQRDHHTLLHPTNNSPNPNLRNPNGRQIVPHCSVPNSSSEMSPFLPFANPIPLSVPLFSFQPTVTLAPTIILNLQLGSRKIPVRALLDSCSGHSRICQSLVQKLQLGMVPMGQGMFSQIKVESMYERAQNVMLFAQVMPLHHIVKPSASAPESIKEHYAGLQLADPEFYRAGHIGIVLGSDVYPKIIKSQTFSNPGFPWAQLTIFGWVIMGPCSM</sequence>
<protein>
    <submittedName>
        <fullName evidence="3">Uncharacterized protein LOC131804722</fullName>
    </submittedName>
</protein>
<dbReference type="RefSeq" id="XP_058983804.1">
    <property type="nucleotide sequence ID" value="XM_059127821.1"/>
</dbReference>
<evidence type="ECO:0000313" key="3">
    <source>
        <dbReference type="RefSeq" id="XP_058983804.1"/>
    </source>
</evidence>
<dbReference type="PANTHER" id="PTHR47331:SF5">
    <property type="entry name" value="RIBONUCLEASE H"/>
    <property type="match status" value="1"/>
</dbReference>